<name>A0A6N2Z8N1_9ACTN</name>
<dbReference type="Pfam" id="PF12281">
    <property type="entry name" value="NTP_transf_8"/>
    <property type="match status" value="1"/>
</dbReference>
<dbReference type="InterPro" id="IPR058575">
    <property type="entry name" value="NTP_transf_8_dom"/>
</dbReference>
<evidence type="ECO:0000259" key="1">
    <source>
        <dbReference type="Pfam" id="PF12281"/>
    </source>
</evidence>
<evidence type="ECO:0000313" key="2">
    <source>
        <dbReference type="EMBL" id="VYT75729.1"/>
    </source>
</evidence>
<gene>
    <name evidence="2" type="ORF">CILFYP54_01457</name>
</gene>
<proteinExistence type="predicted"/>
<feature type="domain" description="Nucleotidyltransferase-like" evidence="1">
    <location>
        <begin position="18"/>
        <end position="191"/>
    </location>
</feature>
<sequence length="223" mass="25301">MHWEGVFEMNEQQRAFCKILDLIEDAGCMRHVILVGSWAEFVYRESGLIEGFAPNIRTLDVDFLIKNLRKPTPAANLSTMARERGYLVESDILNGTTRLFDTSGLEVEFLIGKVGAGIEPALKTNVGVTAQTLRHMNILSGNSIELPCFEHMVRVPLPEAYAVHKMVINSQRRGKREKDRRAVLQIWPYLDKKRVSVVMAGLTRKENARVKEFMAANDLELDE</sequence>
<protein>
    <recommendedName>
        <fullName evidence="1">Nucleotidyltransferase-like domain-containing protein</fullName>
    </recommendedName>
</protein>
<accession>A0A6N2Z8N1</accession>
<dbReference type="AlphaFoldDB" id="A0A6N2Z8N1"/>
<dbReference type="EMBL" id="CACRTN010000010">
    <property type="protein sequence ID" value="VYT75729.1"/>
    <property type="molecule type" value="Genomic_DNA"/>
</dbReference>
<organism evidence="2">
    <name type="scientific">Collinsella intestinalis</name>
    <dbReference type="NCBI Taxonomy" id="147207"/>
    <lineage>
        <taxon>Bacteria</taxon>
        <taxon>Bacillati</taxon>
        <taxon>Actinomycetota</taxon>
        <taxon>Coriobacteriia</taxon>
        <taxon>Coriobacteriales</taxon>
        <taxon>Coriobacteriaceae</taxon>
        <taxon>Collinsella</taxon>
    </lineage>
</organism>
<reference evidence="2" key="1">
    <citation type="submission" date="2019-11" db="EMBL/GenBank/DDBJ databases">
        <authorList>
            <person name="Feng L."/>
        </authorList>
    </citation>
    <scope>NUCLEOTIDE SEQUENCE</scope>
    <source>
        <strain evidence="2">CintestinalisLFYP54</strain>
    </source>
</reference>